<gene>
    <name evidence="1" type="ORF">S06H3_55682</name>
</gene>
<sequence>MGGIAIKAYKLFLDVLGIEKEKIEIDHLHQQLAKIDEDVLVKLKVDTRG</sequence>
<evidence type="ECO:0000313" key="1">
    <source>
        <dbReference type="EMBL" id="GAI58630.1"/>
    </source>
</evidence>
<accession>X1R666</accession>
<comment type="caution">
    <text evidence="1">The sequence shown here is derived from an EMBL/GenBank/DDBJ whole genome shotgun (WGS) entry which is preliminary data.</text>
</comment>
<proteinExistence type="predicted"/>
<protein>
    <submittedName>
        <fullName evidence="1">Uncharacterized protein</fullName>
    </submittedName>
</protein>
<name>X1R666_9ZZZZ</name>
<reference evidence="1" key="1">
    <citation type="journal article" date="2014" name="Front. Microbiol.">
        <title>High frequency of phylogenetically diverse reductive dehalogenase-homologous genes in deep subseafloor sedimentary metagenomes.</title>
        <authorList>
            <person name="Kawai M."/>
            <person name="Futagami T."/>
            <person name="Toyoda A."/>
            <person name="Takaki Y."/>
            <person name="Nishi S."/>
            <person name="Hori S."/>
            <person name="Arai W."/>
            <person name="Tsubouchi T."/>
            <person name="Morono Y."/>
            <person name="Uchiyama I."/>
            <person name="Ito T."/>
            <person name="Fujiyama A."/>
            <person name="Inagaki F."/>
            <person name="Takami H."/>
        </authorList>
    </citation>
    <scope>NUCLEOTIDE SEQUENCE</scope>
    <source>
        <strain evidence="1">Expedition CK06-06</strain>
    </source>
</reference>
<organism evidence="1">
    <name type="scientific">marine sediment metagenome</name>
    <dbReference type="NCBI Taxonomy" id="412755"/>
    <lineage>
        <taxon>unclassified sequences</taxon>
        <taxon>metagenomes</taxon>
        <taxon>ecological metagenomes</taxon>
    </lineage>
</organism>
<dbReference type="AlphaFoldDB" id="X1R666"/>
<dbReference type="EMBL" id="BARV01035722">
    <property type="protein sequence ID" value="GAI58630.1"/>
    <property type="molecule type" value="Genomic_DNA"/>
</dbReference>